<organism evidence="2 3">
    <name type="scientific">Kordia algicida OT-1</name>
    <dbReference type="NCBI Taxonomy" id="391587"/>
    <lineage>
        <taxon>Bacteria</taxon>
        <taxon>Pseudomonadati</taxon>
        <taxon>Bacteroidota</taxon>
        <taxon>Flavobacteriia</taxon>
        <taxon>Flavobacteriales</taxon>
        <taxon>Flavobacteriaceae</taxon>
        <taxon>Kordia</taxon>
    </lineage>
</organism>
<keyword evidence="3" id="KW-1185">Reference proteome</keyword>
<dbReference type="HOGENOM" id="CLU_3389939_0_0_10"/>
<protein>
    <submittedName>
        <fullName evidence="2">Uncharacterized protein</fullName>
    </submittedName>
</protein>
<feature type="region of interest" description="Disordered" evidence="1">
    <location>
        <begin position="1"/>
        <end position="32"/>
    </location>
</feature>
<dbReference type="Proteomes" id="UP000002945">
    <property type="component" value="Unassembled WGS sequence"/>
</dbReference>
<gene>
    <name evidence="2" type="ORF">KAOT1_06857</name>
</gene>
<comment type="caution">
    <text evidence="2">The sequence shown here is derived from an EMBL/GenBank/DDBJ whole genome shotgun (WGS) entry which is preliminary data.</text>
</comment>
<dbReference type="AlphaFoldDB" id="A9E5I1"/>
<accession>A9E5I1</accession>
<sequence>MLEKFKKFSIQQPNSVKGGSTATDDLAKWRKN</sequence>
<evidence type="ECO:0000313" key="2">
    <source>
        <dbReference type="EMBL" id="EDP95183.1"/>
    </source>
</evidence>
<evidence type="ECO:0000256" key="1">
    <source>
        <dbReference type="SAM" id="MobiDB-lite"/>
    </source>
</evidence>
<dbReference type="EMBL" id="ABIB01000010">
    <property type="protein sequence ID" value="EDP95183.1"/>
    <property type="molecule type" value="Genomic_DNA"/>
</dbReference>
<feature type="compositionally biased region" description="Polar residues" evidence="1">
    <location>
        <begin position="9"/>
        <end position="23"/>
    </location>
</feature>
<name>A9E5I1_9FLAO</name>
<proteinExistence type="predicted"/>
<reference evidence="2 3" key="1">
    <citation type="journal article" date="2011" name="J. Bacteriol.">
        <title>Genome sequence of the algicidal bacterium Kordia algicida OT-1.</title>
        <authorList>
            <person name="Lee H.S."/>
            <person name="Kang S.G."/>
            <person name="Kwon K.K."/>
            <person name="Lee J.H."/>
            <person name="Kim S.J."/>
        </authorList>
    </citation>
    <scope>NUCLEOTIDE SEQUENCE [LARGE SCALE GENOMIC DNA]</scope>
    <source>
        <strain evidence="2 3">OT-1</strain>
    </source>
</reference>
<evidence type="ECO:0000313" key="3">
    <source>
        <dbReference type="Proteomes" id="UP000002945"/>
    </source>
</evidence>